<proteinExistence type="predicted"/>
<dbReference type="EMBL" id="BMAT01000080">
    <property type="protein sequence ID" value="GFR59280.1"/>
    <property type="molecule type" value="Genomic_DNA"/>
</dbReference>
<sequence length="202" mass="22384">MRCCKCHKFGQGREKCRRQEPIFVECGKVGHAADSCKNDHHCVNSRGDHVASDKVCPKYAEEQAILRYRAYNGGTFQQARAAVVLEVAKEGKAMATFWTLVSLQTPDGVPPEQIWNKDESRFQSEHNQIKVVCKKGTKALGSRVSSNRENVTVIGCASDAGAVLSHVFIVKGKTRLPQSVVECIEPISDDLSDEKLLKKCLH</sequence>
<reference evidence="1 2" key="1">
    <citation type="journal article" date="2021" name="Elife">
        <title>Chloroplast acquisition without the gene transfer in kleptoplastic sea slugs, Plakobranchus ocellatus.</title>
        <authorList>
            <person name="Maeda T."/>
            <person name="Takahashi S."/>
            <person name="Yoshida T."/>
            <person name="Shimamura S."/>
            <person name="Takaki Y."/>
            <person name="Nagai Y."/>
            <person name="Toyoda A."/>
            <person name="Suzuki Y."/>
            <person name="Arimoto A."/>
            <person name="Ishii H."/>
            <person name="Satoh N."/>
            <person name="Nishiyama T."/>
            <person name="Hasebe M."/>
            <person name="Maruyama T."/>
            <person name="Minagawa J."/>
            <person name="Obokata J."/>
            <person name="Shigenobu S."/>
        </authorList>
    </citation>
    <scope>NUCLEOTIDE SEQUENCE [LARGE SCALE GENOMIC DNA]</scope>
</reference>
<evidence type="ECO:0000313" key="2">
    <source>
        <dbReference type="Proteomes" id="UP000762676"/>
    </source>
</evidence>
<organism evidence="1 2">
    <name type="scientific">Elysia marginata</name>
    <dbReference type="NCBI Taxonomy" id="1093978"/>
    <lineage>
        <taxon>Eukaryota</taxon>
        <taxon>Metazoa</taxon>
        <taxon>Spiralia</taxon>
        <taxon>Lophotrochozoa</taxon>
        <taxon>Mollusca</taxon>
        <taxon>Gastropoda</taxon>
        <taxon>Heterobranchia</taxon>
        <taxon>Euthyneura</taxon>
        <taxon>Panpulmonata</taxon>
        <taxon>Sacoglossa</taxon>
        <taxon>Placobranchoidea</taxon>
        <taxon>Plakobranchidae</taxon>
        <taxon>Elysia</taxon>
    </lineage>
</organism>
<protein>
    <submittedName>
        <fullName evidence="1">Nucleic-acid-binding protein from mobile element jockey</fullName>
    </submittedName>
</protein>
<comment type="caution">
    <text evidence="1">The sequence shown here is derived from an EMBL/GenBank/DDBJ whole genome shotgun (WGS) entry which is preliminary data.</text>
</comment>
<keyword evidence="2" id="KW-1185">Reference proteome</keyword>
<name>A0AAV4EF37_9GAST</name>
<accession>A0AAV4EF37</accession>
<evidence type="ECO:0000313" key="1">
    <source>
        <dbReference type="EMBL" id="GFR59280.1"/>
    </source>
</evidence>
<dbReference type="Proteomes" id="UP000762676">
    <property type="component" value="Unassembled WGS sequence"/>
</dbReference>
<dbReference type="AlphaFoldDB" id="A0AAV4EF37"/>
<gene>
    <name evidence="1" type="ORF">ElyMa_000051400</name>
</gene>